<proteinExistence type="inferred from homology"/>
<dbReference type="PANTHER" id="PTHR23235">
    <property type="entry name" value="KRUEPPEL-LIKE TRANSCRIPTION FACTOR"/>
    <property type="match status" value="1"/>
</dbReference>
<keyword evidence="6" id="KW-0862">Zinc</keyword>
<keyword evidence="7" id="KW-0805">Transcription regulation</keyword>
<dbReference type="FunFam" id="3.30.160.60:FF:001480">
    <property type="entry name" value="Si:cabz01071911.3"/>
    <property type="match status" value="1"/>
</dbReference>
<gene>
    <name evidence="14" type="primary">LOC116293792</name>
</gene>
<accession>A0A6P8HWT8</accession>
<dbReference type="SMART" id="SM00355">
    <property type="entry name" value="ZnF_C2H2"/>
    <property type="match status" value="4"/>
</dbReference>
<evidence type="ECO:0000313" key="14">
    <source>
        <dbReference type="RefSeq" id="XP_031557125.1"/>
    </source>
</evidence>
<dbReference type="Proteomes" id="UP000515163">
    <property type="component" value="Unplaced"/>
</dbReference>
<dbReference type="FunFam" id="3.30.160.60:FF:000345">
    <property type="entry name" value="Zinc finger protein Gfi-1"/>
    <property type="match status" value="1"/>
</dbReference>
<dbReference type="PROSITE" id="PS50157">
    <property type="entry name" value="ZINC_FINGER_C2H2_2"/>
    <property type="match status" value="4"/>
</dbReference>
<evidence type="ECO:0000256" key="9">
    <source>
        <dbReference type="ARBA" id="ARBA00023163"/>
    </source>
</evidence>
<keyword evidence="13" id="KW-1185">Reference proteome</keyword>
<evidence type="ECO:0000256" key="10">
    <source>
        <dbReference type="ARBA" id="ARBA00023242"/>
    </source>
</evidence>
<name>A0A6P8HWT8_ACTTE</name>
<dbReference type="PANTHER" id="PTHR23235:SF120">
    <property type="entry name" value="KRUPPEL-LIKE FACTOR 15"/>
    <property type="match status" value="1"/>
</dbReference>
<dbReference type="GO" id="GO:0008270">
    <property type="term" value="F:zinc ion binding"/>
    <property type="evidence" value="ECO:0007669"/>
    <property type="project" value="UniProtKB-KW"/>
</dbReference>
<evidence type="ECO:0000256" key="4">
    <source>
        <dbReference type="ARBA" id="ARBA00022737"/>
    </source>
</evidence>
<protein>
    <submittedName>
        <fullName evidence="14">Zinc finger protein Gfi-1b-like</fullName>
    </submittedName>
</protein>
<keyword evidence="5 11" id="KW-0863">Zinc-finger</keyword>
<dbReference type="GO" id="GO:0005634">
    <property type="term" value="C:nucleus"/>
    <property type="evidence" value="ECO:0007669"/>
    <property type="project" value="UniProtKB-SubCell"/>
</dbReference>
<dbReference type="GO" id="GO:0000981">
    <property type="term" value="F:DNA-binding transcription factor activity, RNA polymerase II-specific"/>
    <property type="evidence" value="ECO:0007669"/>
    <property type="project" value="TreeGrafter"/>
</dbReference>
<keyword evidence="3" id="KW-0479">Metal-binding</keyword>
<reference evidence="14" key="1">
    <citation type="submission" date="2025-08" db="UniProtKB">
        <authorList>
            <consortium name="RefSeq"/>
        </authorList>
    </citation>
    <scope>IDENTIFICATION</scope>
    <source>
        <tissue evidence="14">Tentacle</tissue>
    </source>
</reference>
<evidence type="ECO:0000256" key="3">
    <source>
        <dbReference type="ARBA" id="ARBA00022723"/>
    </source>
</evidence>
<dbReference type="GO" id="GO:0000978">
    <property type="term" value="F:RNA polymerase II cis-regulatory region sequence-specific DNA binding"/>
    <property type="evidence" value="ECO:0007669"/>
    <property type="project" value="TreeGrafter"/>
</dbReference>
<evidence type="ECO:0000256" key="7">
    <source>
        <dbReference type="ARBA" id="ARBA00023015"/>
    </source>
</evidence>
<sequence>MPRSFLVRSKQSALPENEIKIKEENPEIDEKEELQPEKRGFVPYVSSHATSKSSFDDCRSSFRLYQSQKEYAFPRYFCLPPPQGLTMEEYLRIRSACYLPRPFFPFPPTSPHLHKSLTRFLPHEGSLYPCAAYPPRISPESLRAASMPETPHQTAFQPVDPEKRKLTGSYSLEPQTTLLSSPSSDIRDEVAGETESKTKVFRCQECGKEFRRPSSLSTHRLIHSDHKPYSCSYCGKKFLRKSDMKKHTLMHTGAKPFQCKQCGKVFSQSSNMLTHMRRHTGIKPFPCKICGRRFYRKVDVRRHTLRHEFRASVEN</sequence>
<dbReference type="FunFam" id="3.30.160.60:FF:000340">
    <property type="entry name" value="zinc finger protein 473 isoform X1"/>
    <property type="match status" value="1"/>
</dbReference>
<dbReference type="PROSITE" id="PS00028">
    <property type="entry name" value="ZINC_FINGER_C2H2_1"/>
    <property type="match status" value="4"/>
</dbReference>
<dbReference type="OrthoDB" id="5960140at2759"/>
<evidence type="ECO:0000256" key="5">
    <source>
        <dbReference type="ARBA" id="ARBA00022771"/>
    </source>
</evidence>
<dbReference type="InParanoid" id="A0A6P8HWT8"/>
<evidence type="ECO:0000313" key="13">
    <source>
        <dbReference type="Proteomes" id="UP000515163"/>
    </source>
</evidence>
<evidence type="ECO:0000256" key="8">
    <source>
        <dbReference type="ARBA" id="ARBA00023125"/>
    </source>
</evidence>
<keyword evidence="10" id="KW-0539">Nucleus</keyword>
<dbReference type="Gene3D" id="3.30.160.60">
    <property type="entry name" value="Classic Zinc Finger"/>
    <property type="match status" value="4"/>
</dbReference>
<dbReference type="FunFam" id="3.30.160.60:FF:000100">
    <property type="entry name" value="Zinc finger 45-like"/>
    <property type="match status" value="1"/>
</dbReference>
<evidence type="ECO:0000256" key="1">
    <source>
        <dbReference type="ARBA" id="ARBA00004123"/>
    </source>
</evidence>
<dbReference type="AlphaFoldDB" id="A0A6P8HWT8"/>
<dbReference type="RefSeq" id="XP_031557125.1">
    <property type="nucleotide sequence ID" value="XM_031701265.1"/>
</dbReference>
<feature type="domain" description="C2H2-type" evidence="12">
    <location>
        <begin position="201"/>
        <end position="228"/>
    </location>
</feature>
<comment type="subcellular location">
    <subcellularLocation>
        <location evidence="1">Nucleus</location>
    </subcellularLocation>
</comment>
<dbReference type="InterPro" id="IPR036236">
    <property type="entry name" value="Znf_C2H2_sf"/>
</dbReference>
<feature type="domain" description="C2H2-type" evidence="12">
    <location>
        <begin position="257"/>
        <end position="284"/>
    </location>
</feature>
<dbReference type="Pfam" id="PF00096">
    <property type="entry name" value="zf-C2H2"/>
    <property type="match status" value="4"/>
</dbReference>
<keyword evidence="4" id="KW-0677">Repeat</keyword>
<evidence type="ECO:0000256" key="11">
    <source>
        <dbReference type="PROSITE-ProRule" id="PRU00042"/>
    </source>
</evidence>
<comment type="similarity">
    <text evidence="2">Belongs to the krueppel C2H2-type zinc-finger protein family.</text>
</comment>
<dbReference type="SUPFAM" id="SSF57667">
    <property type="entry name" value="beta-beta-alpha zinc fingers"/>
    <property type="match status" value="2"/>
</dbReference>
<evidence type="ECO:0000256" key="6">
    <source>
        <dbReference type="ARBA" id="ARBA00022833"/>
    </source>
</evidence>
<keyword evidence="9" id="KW-0804">Transcription</keyword>
<evidence type="ECO:0000259" key="12">
    <source>
        <dbReference type="PROSITE" id="PS50157"/>
    </source>
</evidence>
<feature type="domain" description="C2H2-type" evidence="12">
    <location>
        <begin position="285"/>
        <end position="307"/>
    </location>
</feature>
<organism evidence="13 14">
    <name type="scientific">Actinia tenebrosa</name>
    <name type="common">Australian red waratah sea anemone</name>
    <dbReference type="NCBI Taxonomy" id="6105"/>
    <lineage>
        <taxon>Eukaryota</taxon>
        <taxon>Metazoa</taxon>
        <taxon>Cnidaria</taxon>
        <taxon>Anthozoa</taxon>
        <taxon>Hexacorallia</taxon>
        <taxon>Actiniaria</taxon>
        <taxon>Actiniidae</taxon>
        <taxon>Actinia</taxon>
    </lineage>
</organism>
<evidence type="ECO:0000256" key="2">
    <source>
        <dbReference type="ARBA" id="ARBA00006991"/>
    </source>
</evidence>
<dbReference type="KEGG" id="aten:116293792"/>
<dbReference type="InterPro" id="IPR013087">
    <property type="entry name" value="Znf_C2H2_type"/>
</dbReference>
<dbReference type="GeneID" id="116293792"/>
<keyword evidence="8" id="KW-0238">DNA-binding</keyword>
<feature type="domain" description="C2H2-type" evidence="12">
    <location>
        <begin position="229"/>
        <end position="256"/>
    </location>
</feature>